<reference evidence="2 3" key="1">
    <citation type="submission" date="2023-08" db="EMBL/GenBank/DDBJ databases">
        <authorList>
            <person name="Girao M."/>
            <person name="Carvalho M.F."/>
        </authorList>
    </citation>
    <scope>NUCLEOTIDE SEQUENCE [LARGE SCALE GENOMIC DNA]</scope>
    <source>
        <strain evidence="2 3">CT-R113</strain>
    </source>
</reference>
<protein>
    <recommendedName>
        <fullName evidence="4">Helix-turn-helix domain-containing protein</fullName>
    </recommendedName>
</protein>
<accession>A0ABU7KH73</accession>
<dbReference type="Pfam" id="PF13384">
    <property type="entry name" value="HTH_23"/>
    <property type="match status" value="1"/>
</dbReference>
<evidence type="ECO:0000313" key="3">
    <source>
        <dbReference type="Proteomes" id="UP001356095"/>
    </source>
</evidence>
<dbReference type="SUPFAM" id="SSF46689">
    <property type="entry name" value="Homeodomain-like"/>
    <property type="match status" value="1"/>
</dbReference>
<keyword evidence="3" id="KW-1185">Reference proteome</keyword>
<dbReference type="RefSeq" id="WP_330095024.1">
    <property type="nucleotide sequence ID" value="NZ_JAUZMY010000045.1"/>
</dbReference>
<proteinExistence type="predicted"/>
<organism evidence="2 3">
    <name type="scientific">Nocardiopsis codii</name>
    <dbReference type="NCBI Taxonomy" id="3065942"/>
    <lineage>
        <taxon>Bacteria</taxon>
        <taxon>Bacillati</taxon>
        <taxon>Actinomycetota</taxon>
        <taxon>Actinomycetes</taxon>
        <taxon>Streptosporangiales</taxon>
        <taxon>Nocardiopsidaceae</taxon>
        <taxon>Nocardiopsis</taxon>
    </lineage>
</organism>
<dbReference type="Proteomes" id="UP001356095">
    <property type="component" value="Unassembled WGS sequence"/>
</dbReference>
<dbReference type="Gene3D" id="1.10.10.60">
    <property type="entry name" value="Homeodomain-like"/>
    <property type="match status" value="1"/>
</dbReference>
<sequence length="234" mass="24850">MCSATPVPRAPTGRPSRLPGRGPFPCHRGCARVADKPKRRRGRPVDPATRARARELHAQGWTRNRIARELDMSGSTVSGIIHAAGKSFDRKATEAATEARVADTAATRAELAARRAQLSTELLGDAEKLRALLWKPYTHGEFGGKDNVWSEVSLPQPPVGAQRTILAAVHSAIRDHVELEKLDATDGAQDVASMLDRLGETLATVTGQALVDAEEAAAEAARAQGDDAEGAGDA</sequence>
<evidence type="ECO:0000313" key="2">
    <source>
        <dbReference type="EMBL" id="MEE2041264.1"/>
    </source>
</evidence>
<dbReference type="EMBL" id="JAUZMY010000045">
    <property type="protein sequence ID" value="MEE2041264.1"/>
    <property type="molecule type" value="Genomic_DNA"/>
</dbReference>
<name>A0ABU7KH73_9ACTN</name>
<feature type="region of interest" description="Disordered" evidence="1">
    <location>
        <begin position="1"/>
        <end position="30"/>
    </location>
</feature>
<dbReference type="InterPro" id="IPR009057">
    <property type="entry name" value="Homeodomain-like_sf"/>
</dbReference>
<comment type="caution">
    <text evidence="2">The sequence shown here is derived from an EMBL/GenBank/DDBJ whole genome shotgun (WGS) entry which is preliminary data.</text>
</comment>
<evidence type="ECO:0000256" key="1">
    <source>
        <dbReference type="SAM" id="MobiDB-lite"/>
    </source>
</evidence>
<evidence type="ECO:0008006" key="4">
    <source>
        <dbReference type="Google" id="ProtNLM"/>
    </source>
</evidence>
<gene>
    <name evidence="2" type="ORF">Q8791_28970</name>
</gene>